<feature type="domain" description="Regulator of ribonuclease activity B" evidence="1">
    <location>
        <begin position="15"/>
        <end position="105"/>
    </location>
</feature>
<dbReference type="RefSeq" id="WP_237856239.1">
    <property type="nucleotide sequence ID" value="NZ_JAKLWS010000042.1"/>
</dbReference>
<name>A0ABS9KIV7_9BACT</name>
<accession>A0ABS9KIV7</accession>
<evidence type="ECO:0000313" key="2">
    <source>
        <dbReference type="EMBL" id="MCG2590768.1"/>
    </source>
</evidence>
<dbReference type="EMBL" id="JAKLWS010000042">
    <property type="protein sequence ID" value="MCG2590768.1"/>
    <property type="molecule type" value="Genomic_DNA"/>
</dbReference>
<dbReference type="Pfam" id="PF06877">
    <property type="entry name" value="RraB"/>
    <property type="match status" value="1"/>
</dbReference>
<protein>
    <submittedName>
        <fullName evidence="2">Ribonuclease E inhibitor RraB</fullName>
    </submittedName>
</protein>
<sequence>MNSPKKQANDGALDILQHLDGDLEKKRPVTFWFYSDFESNLYKTAHRLQEDGYVIIHCDQSDISNNWLLIAEKEISPSPENLETLFYHFEDLAKEMGVFFDGWETRIEMS</sequence>
<comment type="caution">
    <text evidence="2">The sequence shown here is derived from an EMBL/GenBank/DDBJ whole genome shotgun (WGS) entry which is preliminary data.</text>
</comment>
<keyword evidence="3" id="KW-1185">Reference proteome</keyword>
<reference evidence="2" key="1">
    <citation type="submission" date="2022-01" db="EMBL/GenBank/DDBJ databases">
        <authorList>
            <person name="Wang Y."/>
        </authorList>
    </citation>
    <scope>NUCLEOTIDE SEQUENCE</scope>
    <source>
        <strain evidence="2">WB101</strain>
    </source>
</reference>
<evidence type="ECO:0000259" key="1">
    <source>
        <dbReference type="Pfam" id="PF06877"/>
    </source>
</evidence>
<organism evidence="2 3">
    <name type="scientific">Rhodohalobacter sulfatireducens</name>
    <dbReference type="NCBI Taxonomy" id="2911366"/>
    <lineage>
        <taxon>Bacteria</taxon>
        <taxon>Pseudomonadati</taxon>
        <taxon>Balneolota</taxon>
        <taxon>Balneolia</taxon>
        <taxon>Balneolales</taxon>
        <taxon>Balneolaceae</taxon>
        <taxon>Rhodohalobacter</taxon>
    </lineage>
</organism>
<proteinExistence type="predicted"/>
<dbReference type="SUPFAM" id="SSF89946">
    <property type="entry name" value="Hypothetical protein VC0424"/>
    <property type="match status" value="1"/>
</dbReference>
<gene>
    <name evidence="2" type="ORF">L6773_19505</name>
</gene>
<reference evidence="2" key="2">
    <citation type="submission" date="2024-05" db="EMBL/GenBank/DDBJ databases">
        <title>Rhodohalobacter halophilus gen. nov., sp. nov., a moderately halophilic member of the family Balneolaceae.</title>
        <authorList>
            <person name="Xia J."/>
        </authorList>
    </citation>
    <scope>NUCLEOTIDE SEQUENCE</scope>
    <source>
        <strain evidence="2">WB101</strain>
    </source>
</reference>
<dbReference type="InterPro" id="IPR009671">
    <property type="entry name" value="RraB_dom"/>
</dbReference>
<evidence type="ECO:0000313" key="3">
    <source>
        <dbReference type="Proteomes" id="UP001165366"/>
    </source>
</evidence>
<dbReference type="Gene3D" id="3.30.70.970">
    <property type="entry name" value="RraB-like"/>
    <property type="match status" value="1"/>
</dbReference>
<dbReference type="InterPro" id="IPR036701">
    <property type="entry name" value="RraB-like_sf"/>
</dbReference>
<dbReference type="Proteomes" id="UP001165366">
    <property type="component" value="Unassembled WGS sequence"/>
</dbReference>